<dbReference type="InterPro" id="IPR004117">
    <property type="entry name" value="7tm6_olfct_rcpt"/>
</dbReference>
<evidence type="ECO:0000256" key="1">
    <source>
        <dbReference type="ARBA" id="ARBA00004141"/>
    </source>
</evidence>
<comment type="subcellular location">
    <subcellularLocation>
        <location evidence="9">Cell membrane</location>
        <topology evidence="9">Multi-pass membrane protein</topology>
    </subcellularLocation>
    <subcellularLocation>
        <location evidence="1">Membrane</location>
        <topology evidence="1">Multi-pass membrane protein</topology>
    </subcellularLocation>
</comment>
<protein>
    <recommendedName>
        <fullName evidence="9">Odorant receptor</fullName>
    </recommendedName>
</protein>
<dbReference type="Pfam" id="PF02949">
    <property type="entry name" value="7tm_6"/>
    <property type="match status" value="1"/>
</dbReference>
<evidence type="ECO:0000313" key="10">
    <source>
        <dbReference type="Proteomes" id="UP000829291"/>
    </source>
</evidence>
<proteinExistence type="inferred from homology"/>
<keyword evidence="8 9" id="KW-0807">Transducer</keyword>
<evidence type="ECO:0000256" key="3">
    <source>
        <dbReference type="ARBA" id="ARBA00022692"/>
    </source>
</evidence>
<keyword evidence="10" id="KW-1185">Reference proteome</keyword>
<keyword evidence="2 9" id="KW-0716">Sensory transduction</keyword>
<gene>
    <name evidence="11" type="primary">LOC124294105</name>
</gene>
<dbReference type="PANTHER" id="PTHR21137:SF26">
    <property type="entry name" value="ODORANT RECEPTOR 10A-RELATED"/>
    <property type="match status" value="1"/>
</dbReference>
<name>A0ABM3G0Z8_NEOLC</name>
<keyword evidence="6 9" id="KW-0472">Membrane</keyword>
<keyword evidence="3 9" id="KW-0812">Transmembrane</keyword>
<evidence type="ECO:0000313" key="11">
    <source>
        <dbReference type="RefSeq" id="XP_046593932.1"/>
    </source>
</evidence>
<keyword evidence="5 9" id="KW-1133">Transmembrane helix</keyword>
<evidence type="ECO:0000256" key="8">
    <source>
        <dbReference type="ARBA" id="ARBA00023224"/>
    </source>
</evidence>
<comment type="caution">
    <text evidence="9">Lacks conserved residue(s) required for the propagation of feature annotation.</text>
</comment>
<dbReference type="RefSeq" id="XP_046593932.1">
    <property type="nucleotide sequence ID" value="XM_046737976.1"/>
</dbReference>
<keyword evidence="7 9" id="KW-0675">Receptor</keyword>
<evidence type="ECO:0000256" key="4">
    <source>
        <dbReference type="ARBA" id="ARBA00022725"/>
    </source>
</evidence>
<feature type="transmembrane region" description="Helical" evidence="9">
    <location>
        <begin position="125"/>
        <end position="145"/>
    </location>
</feature>
<sequence>MIDSEAKKQYDHFLSLNVLLLKAGGSSGDQHLLKRPLGLVTLAFLTVWSVGEWHQVIVNLKIDEEITVRGIGAIFSGYLATTKGLSLIFQAKQLREILLSLSVMWEDRYQVEQNRTVMLTKAKKAYHMTIFYFITCMLMSAVFHLNPYKVLLEQYFESKTVNNAYNFTTIMPVKYPFDINYVGNYIPVMIVEHAITVFFLIYLASTDTLFFQLLTHLCLHFKLLQYDLEYIIEQTTSTAVLDEQKCKVSLRLSKIVNRQNELYLLCERVEKIFRPIFFASMLVTSLTICLSLHQIQQMFAVGQFFEILGQLSHGVVLLTESAIYCGCSTMLSNETELLAIAAYNCPWLCFGKQICNQLKFLMLRSQKAFRFTANGFFRLDLPQLTTIVSAAATYFTLLNTLVKQK</sequence>
<evidence type="ECO:0000256" key="2">
    <source>
        <dbReference type="ARBA" id="ARBA00022606"/>
    </source>
</evidence>
<keyword evidence="4 9" id="KW-0552">Olfaction</keyword>
<evidence type="ECO:0000256" key="9">
    <source>
        <dbReference type="RuleBase" id="RU351113"/>
    </source>
</evidence>
<dbReference type="GeneID" id="124294105"/>
<feature type="transmembrane region" description="Helical" evidence="9">
    <location>
        <begin position="276"/>
        <end position="295"/>
    </location>
</feature>
<reference evidence="11" key="1">
    <citation type="submission" date="2025-08" db="UniProtKB">
        <authorList>
            <consortium name="RefSeq"/>
        </authorList>
    </citation>
    <scope>IDENTIFICATION</scope>
    <source>
        <tissue evidence="11">Thorax and Abdomen</tissue>
    </source>
</reference>
<accession>A0ABM3G0Z8</accession>
<dbReference type="PANTHER" id="PTHR21137">
    <property type="entry name" value="ODORANT RECEPTOR"/>
    <property type="match status" value="1"/>
</dbReference>
<comment type="similarity">
    <text evidence="9">Belongs to the insect chemoreceptor superfamily. Heteromeric odorant receptor channel (TC 1.A.69) family.</text>
</comment>
<feature type="transmembrane region" description="Helical" evidence="9">
    <location>
        <begin position="185"/>
        <end position="204"/>
    </location>
</feature>
<organism evidence="10 11">
    <name type="scientific">Neodiprion lecontei</name>
    <name type="common">Redheaded pine sawfly</name>
    <dbReference type="NCBI Taxonomy" id="441921"/>
    <lineage>
        <taxon>Eukaryota</taxon>
        <taxon>Metazoa</taxon>
        <taxon>Ecdysozoa</taxon>
        <taxon>Arthropoda</taxon>
        <taxon>Hexapoda</taxon>
        <taxon>Insecta</taxon>
        <taxon>Pterygota</taxon>
        <taxon>Neoptera</taxon>
        <taxon>Endopterygota</taxon>
        <taxon>Hymenoptera</taxon>
        <taxon>Tenthredinoidea</taxon>
        <taxon>Diprionidae</taxon>
        <taxon>Diprioninae</taxon>
        <taxon>Neodiprion</taxon>
    </lineage>
</organism>
<evidence type="ECO:0000256" key="7">
    <source>
        <dbReference type="ARBA" id="ARBA00023170"/>
    </source>
</evidence>
<evidence type="ECO:0000256" key="5">
    <source>
        <dbReference type="ARBA" id="ARBA00022989"/>
    </source>
</evidence>
<dbReference type="Proteomes" id="UP000829291">
    <property type="component" value="Chromosome 4"/>
</dbReference>
<evidence type="ECO:0000256" key="6">
    <source>
        <dbReference type="ARBA" id="ARBA00023136"/>
    </source>
</evidence>